<sequence length="168" mass="19031">MVWPAEFTGRHVGNGPKGYSICCTKGKVQLPLLQETPPELLGILTYNERQSRVFFNKSHVYNNIFAFCSFGGTIDDSVNKGKGPYVFRVSGQTYHNFGSLMPPDGCFPKFAQLYMYDGQEATDHQVTFPRNRDDVDPSIVETLQNMLECDNCLVGIFKQVRLRFNDAE</sequence>
<dbReference type="PANTHER" id="PTHR45786">
    <property type="entry name" value="DNA BINDING PROTEIN-LIKE"/>
    <property type="match status" value="1"/>
</dbReference>
<keyword evidence="1" id="KW-0347">Helicase</keyword>
<dbReference type="GO" id="GO:0004386">
    <property type="term" value="F:helicase activity"/>
    <property type="evidence" value="ECO:0007669"/>
    <property type="project" value="UniProtKB-KW"/>
</dbReference>
<dbReference type="EMBL" id="JAUIZM010000001">
    <property type="protein sequence ID" value="KAK1401606.1"/>
    <property type="molecule type" value="Genomic_DNA"/>
</dbReference>
<dbReference type="AlphaFoldDB" id="A0AAD8JFD8"/>
<proteinExistence type="predicted"/>
<protein>
    <submittedName>
        <fullName evidence="1">ATP-dependent DNA helicase PIF1</fullName>
    </submittedName>
</protein>
<keyword evidence="1" id="KW-0067">ATP-binding</keyword>
<dbReference type="PANTHER" id="PTHR45786:SF74">
    <property type="entry name" value="ATP-DEPENDENT DNA HELICASE"/>
    <property type="match status" value="1"/>
</dbReference>
<keyword evidence="1" id="KW-0378">Hydrolase</keyword>
<reference evidence="1" key="1">
    <citation type="submission" date="2023-02" db="EMBL/GenBank/DDBJ databases">
        <title>Genome of toxic invasive species Heracleum sosnowskyi carries increased number of genes despite the absence of recent whole-genome duplications.</title>
        <authorList>
            <person name="Schelkunov M."/>
            <person name="Shtratnikova V."/>
            <person name="Makarenko M."/>
            <person name="Klepikova A."/>
            <person name="Omelchenko D."/>
            <person name="Novikova G."/>
            <person name="Obukhova E."/>
            <person name="Bogdanov V."/>
            <person name="Penin A."/>
            <person name="Logacheva M."/>
        </authorList>
    </citation>
    <scope>NUCLEOTIDE SEQUENCE</scope>
    <source>
        <strain evidence="1">Hsosn_3</strain>
        <tissue evidence="1">Leaf</tissue>
    </source>
</reference>
<name>A0AAD8JFD8_9APIA</name>
<dbReference type="Proteomes" id="UP001237642">
    <property type="component" value="Unassembled WGS sequence"/>
</dbReference>
<reference evidence="1" key="2">
    <citation type="submission" date="2023-05" db="EMBL/GenBank/DDBJ databases">
        <authorList>
            <person name="Schelkunov M.I."/>
        </authorList>
    </citation>
    <scope>NUCLEOTIDE SEQUENCE</scope>
    <source>
        <strain evidence="1">Hsosn_3</strain>
        <tissue evidence="1">Leaf</tissue>
    </source>
</reference>
<keyword evidence="2" id="KW-1185">Reference proteome</keyword>
<evidence type="ECO:0000313" key="2">
    <source>
        <dbReference type="Proteomes" id="UP001237642"/>
    </source>
</evidence>
<accession>A0AAD8JFD8</accession>
<organism evidence="1 2">
    <name type="scientific">Heracleum sosnowskyi</name>
    <dbReference type="NCBI Taxonomy" id="360622"/>
    <lineage>
        <taxon>Eukaryota</taxon>
        <taxon>Viridiplantae</taxon>
        <taxon>Streptophyta</taxon>
        <taxon>Embryophyta</taxon>
        <taxon>Tracheophyta</taxon>
        <taxon>Spermatophyta</taxon>
        <taxon>Magnoliopsida</taxon>
        <taxon>eudicotyledons</taxon>
        <taxon>Gunneridae</taxon>
        <taxon>Pentapetalae</taxon>
        <taxon>asterids</taxon>
        <taxon>campanulids</taxon>
        <taxon>Apiales</taxon>
        <taxon>Apiaceae</taxon>
        <taxon>Apioideae</taxon>
        <taxon>apioid superclade</taxon>
        <taxon>Tordylieae</taxon>
        <taxon>Tordyliinae</taxon>
        <taxon>Heracleum</taxon>
    </lineage>
</organism>
<gene>
    <name evidence="1" type="ORF">POM88_001211</name>
</gene>
<keyword evidence="1" id="KW-0547">Nucleotide-binding</keyword>
<evidence type="ECO:0000313" key="1">
    <source>
        <dbReference type="EMBL" id="KAK1401606.1"/>
    </source>
</evidence>
<comment type="caution">
    <text evidence="1">The sequence shown here is derived from an EMBL/GenBank/DDBJ whole genome shotgun (WGS) entry which is preliminary data.</text>
</comment>